<proteinExistence type="predicted"/>
<protein>
    <recommendedName>
        <fullName evidence="4">Chloroplast envelope membrane protein</fullName>
    </recommendedName>
</protein>
<gene>
    <name evidence="2" type="ORF">PIB30_097394</name>
</gene>
<feature type="region of interest" description="Disordered" evidence="1">
    <location>
        <begin position="1"/>
        <end position="30"/>
    </location>
</feature>
<comment type="caution">
    <text evidence="2">The sequence shown here is derived from an EMBL/GenBank/DDBJ whole genome shotgun (WGS) entry which is preliminary data.</text>
</comment>
<keyword evidence="3" id="KW-1185">Reference proteome</keyword>
<accession>A0ABU6VX54</accession>
<sequence length="181" mass="21013">SLSNPSRRSSPIPHYSSRRSSSTRRVSSSFPAITSSSLRRIVAGKELRPPKSWELIPPSEGWMCEGDVEEKEIRGMEPSLDKEEEEKDLEEEEDDPEKEIPLLLCLWMWMQMRTIYSTWRSFSVIPSTLPSIVVMPQCGVCPEIHRIDFLVVMTHQVIIFLELGHRRHRVRVIRMPRLVST</sequence>
<name>A0ABU6VX54_9FABA</name>
<feature type="region of interest" description="Disordered" evidence="1">
    <location>
        <begin position="73"/>
        <end position="96"/>
    </location>
</feature>
<reference evidence="2 3" key="1">
    <citation type="journal article" date="2023" name="Plants (Basel)">
        <title>Bridging the Gap: Combining Genomics and Transcriptomics Approaches to Understand Stylosanthes scabra, an Orphan Legume from the Brazilian Caatinga.</title>
        <authorList>
            <person name="Ferreira-Neto J.R.C."/>
            <person name="da Silva M.D."/>
            <person name="Binneck E."/>
            <person name="de Melo N.F."/>
            <person name="da Silva R.H."/>
            <person name="de Melo A.L.T.M."/>
            <person name="Pandolfi V."/>
            <person name="Bustamante F.O."/>
            <person name="Brasileiro-Vidal A.C."/>
            <person name="Benko-Iseppon A.M."/>
        </authorList>
    </citation>
    <scope>NUCLEOTIDE SEQUENCE [LARGE SCALE GENOMIC DNA]</scope>
    <source>
        <tissue evidence="2">Leaves</tissue>
    </source>
</reference>
<evidence type="ECO:0000313" key="3">
    <source>
        <dbReference type="Proteomes" id="UP001341840"/>
    </source>
</evidence>
<evidence type="ECO:0008006" key="4">
    <source>
        <dbReference type="Google" id="ProtNLM"/>
    </source>
</evidence>
<feature type="non-terminal residue" evidence="2">
    <location>
        <position position="1"/>
    </location>
</feature>
<organism evidence="2 3">
    <name type="scientific">Stylosanthes scabra</name>
    <dbReference type="NCBI Taxonomy" id="79078"/>
    <lineage>
        <taxon>Eukaryota</taxon>
        <taxon>Viridiplantae</taxon>
        <taxon>Streptophyta</taxon>
        <taxon>Embryophyta</taxon>
        <taxon>Tracheophyta</taxon>
        <taxon>Spermatophyta</taxon>
        <taxon>Magnoliopsida</taxon>
        <taxon>eudicotyledons</taxon>
        <taxon>Gunneridae</taxon>
        <taxon>Pentapetalae</taxon>
        <taxon>rosids</taxon>
        <taxon>fabids</taxon>
        <taxon>Fabales</taxon>
        <taxon>Fabaceae</taxon>
        <taxon>Papilionoideae</taxon>
        <taxon>50 kb inversion clade</taxon>
        <taxon>dalbergioids sensu lato</taxon>
        <taxon>Dalbergieae</taxon>
        <taxon>Pterocarpus clade</taxon>
        <taxon>Stylosanthes</taxon>
    </lineage>
</organism>
<dbReference type="Proteomes" id="UP001341840">
    <property type="component" value="Unassembled WGS sequence"/>
</dbReference>
<dbReference type="EMBL" id="JASCZI010153427">
    <property type="protein sequence ID" value="MED6177355.1"/>
    <property type="molecule type" value="Genomic_DNA"/>
</dbReference>
<feature type="compositionally biased region" description="Acidic residues" evidence="1">
    <location>
        <begin position="82"/>
        <end position="96"/>
    </location>
</feature>
<evidence type="ECO:0000256" key="1">
    <source>
        <dbReference type="SAM" id="MobiDB-lite"/>
    </source>
</evidence>
<evidence type="ECO:0000313" key="2">
    <source>
        <dbReference type="EMBL" id="MED6177355.1"/>
    </source>
</evidence>